<proteinExistence type="predicted"/>
<gene>
    <name evidence="1" type="ORF">LCGC14_0714590</name>
</gene>
<organism evidence="1">
    <name type="scientific">marine sediment metagenome</name>
    <dbReference type="NCBI Taxonomy" id="412755"/>
    <lineage>
        <taxon>unclassified sequences</taxon>
        <taxon>metagenomes</taxon>
        <taxon>ecological metagenomes</taxon>
    </lineage>
</organism>
<sequence length="135" mass="13172">MADITITVANVLRVDGTTGTGTAGATITAGQPLYADSTDSGKLKLADADAAASADSVGVALHGSLTGQPVKYQASGQITIGGTVVVGEVYCVSTTAGGVAPDADVIAGDYRTILGVGTSATVITLKLFTSGAQIP</sequence>
<dbReference type="AlphaFoldDB" id="A0A0F9QE49"/>
<evidence type="ECO:0000313" key="1">
    <source>
        <dbReference type="EMBL" id="KKN42305.1"/>
    </source>
</evidence>
<dbReference type="EMBL" id="LAZR01001590">
    <property type="protein sequence ID" value="KKN42305.1"/>
    <property type="molecule type" value="Genomic_DNA"/>
</dbReference>
<accession>A0A0F9QE49</accession>
<comment type="caution">
    <text evidence="1">The sequence shown here is derived from an EMBL/GenBank/DDBJ whole genome shotgun (WGS) entry which is preliminary data.</text>
</comment>
<protein>
    <submittedName>
        <fullName evidence="1">Uncharacterized protein</fullName>
    </submittedName>
</protein>
<reference evidence="1" key="1">
    <citation type="journal article" date="2015" name="Nature">
        <title>Complex archaea that bridge the gap between prokaryotes and eukaryotes.</title>
        <authorList>
            <person name="Spang A."/>
            <person name="Saw J.H."/>
            <person name="Jorgensen S.L."/>
            <person name="Zaremba-Niedzwiedzka K."/>
            <person name="Martijn J."/>
            <person name="Lind A.E."/>
            <person name="van Eijk R."/>
            <person name="Schleper C."/>
            <person name="Guy L."/>
            <person name="Ettema T.J."/>
        </authorList>
    </citation>
    <scope>NUCLEOTIDE SEQUENCE</scope>
</reference>
<name>A0A0F9QE49_9ZZZZ</name>